<dbReference type="InterPro" id="IPR041931">
    <property type="entry name" value="DNA_pol3_alpha_thumb_dom"/>
</dbReference>
<feature type="domain" description="Polymerase/histidinol phosphatase N-terminal" evidence="7">
    <location>
        <begin position="2"/>
        <end position="68"/>
    </location>
</feature>
<dbReference type="InterPro" id="IPR004013">
    <property type="entry name" value="PHP_dom"/>
</dbReference>
<dbReference type="GO" id="GO:0003887">
    <property type="term" value="F:DNA-directed DNA polymerase activity"/>
    <property type="evidence" value="ECO:0007669"/>
    <property type="project" value="UniProtKB-KW"/>
</dbReference>
<dbReference type="SMART" id="SM00481">
    <property type="entry name" value="POLIIIAc"/>
    <property type="match status" value="1"/>
</dbReference>
<dbReference type="AlphaFoldDB" id="A0A1U7NEL5"/>
<keyword evidence="4" id="KW-0235">DNA replication</keyword>
<dbReference type="InterPro" id="IPR011708">
    <property type="entry name" value="DNA_pol3_alpha_NTPase_dom"/>
</dbReference>
<dbReference type="Pfam" id="PF07733">
    <property type="entry name" value="DNA_pol3_alpha"/>
    <property type="match status" value="1"/>
</dbReference>
<dbReference type="CDD" id="cd07431">
    <property type="entry name" value="PHP_PolIIIA"/>
    <property type="match status" value="1"/>
</dbReference>
<comment type="catalytic activity">
    <reaction evidence="6">
        <text>DNA(n) + a 2'-deoxyribonucleoside 5'-triphosphate = DNA(n+1) + diphosphate</text>
        <dbReference type="Rhea" id="RHEA:22508"/>
        <dbReference type="Rhea" id="RHEA-COMP:17339"/>
        <dbReference type="Rhea" id="RHEA-COMP:17340"/>
        <dbReference type="ChEBI" id="CHEBI:33019"/>
        <dbReference type="ChEBI" id="CHEBI:61560"/>
        <dbReference type="ChEBI" id="CHEBI:173112"/>
        <dbReference type="EC" id="2.7.7.7"/>
    </reaction>
</comment>
<dbReference type="NCBIfam" id="TIGR00594">
    <property type="entry name" value="polc"/>
    <property type="match status" value="1"/>
</dbReference>
<dbReference type="GO" id="GO:0008408">
    <property type="term" value="F:3'-5' exonuclease activity"/>
    <property type="evidence" value="ECO:0007669"/>
    <property type="project" value="InterPro"/>
</dbReference>
<dbReference type="Pfam" id="PF02811">
    <property type="entry name" value="PHP"/>
    <property type="match status" value="1"/>
</dbReference>
<dbReference type="Pfam" id="PF14579">
    <property type="entry name" value="HHH_6"/>
    <property type="match status" value="1"/>
</dbReference>
<organism evidence="8 9">
    <name type="scientific">Ileibacterium valens</name>
    <dbReference type="NCBI Taxonomy" id="1862668"/>
    <lineage>
        <taxon>Bacteria</taxon>
        <taxon>Bacillati</taxon>
        <taxon>Bacillota</taxon>
        <taxon>Erysipelotrichia</taxon>
        <taxon>Erysipelotrichales</taxon>
        <taxon>Erysipelotrichaceae</taxon>
        <taxon>Ileibacterium</taxon>
    </lineage>
</organism>
<dbReference type="PANTHER" id="PTHR32294">
    <property type="entry name" value="DNA POLYMERASE III SUBUNIT ALPHA"/>
    <property type="match status" value="1"/>
</dbReference>
<name>A0A1U7NEL5_9FIRM</name>
<dbReference type="InterPro" id="IPR029460">
    <property type="entry name" value="DNAPol_HHH"/>
</dbReference>
<dbReference type="EMBL" id="MPJW01000177">
    <property type="protein sequence ID" value="OLU38118.1"/>
    <property type="molecule type" value="Genomic_DNA"/>
</dbReference>
<evidence type="ECO:0000256" key="2">
    <source>
        <dbReference type="ARBA" id="ARBA00022679"/>
    </source>
</evidence>
<evidence type="ECO:0000256" key="3">
    <source>
        <dbReference type="ARBA" id="ARBA00022695"/>
    </source>
</evidence>
<dbReference type="Pfam" id="PF17657">
    <property type="entry name" value="DNA_pol3_finger"/>
    <property type="match status" value="1"/>
</dbReference>
<dbReference type="InterPro" id="IPR004805">
    <property type="entry name" value="DnaE2/DnaE/PolC"/>
</dbReference>
<gene>
    <name evidence="8" type="ORF">BO222_09020</name>
</gene>
<evidence type="ECO:0000313" key="9">
    <source>
        <dbReference type="Proteomes" id="UP000186341"/>
    </source>
</evidence>
<reference evidence="8 9" key="1">
    <citation type="submission" date="2016-11" db="EMBL/GenBank/DDBJ databases">
        <title>Description of two novel members of the family Erysipelotrichaceae: Ileibacterium lipovorans gen. nov., sp. nov. and Dubosiella newyorkensis, gen. nov., sp. nov.</title>
        <authorList>
            <person name="Cox L.M."/>
            <person name="Sohn J."/>
            <person name="Tyrrell K.L."/>
            <person name="Citron D.M."/>
            <person name="Lawson P.A."/>
            <person name="Patel N.B."/>
            <person name="Iizumi T."/>
            <person name="Perez-Perez G.I."/>
            <person name="Goldstein E.J."/>
            <person name="Blaser M.J."/>
        </authorList>
    </citation>
    <scope>NUCLEOTIDE SEQUENCE [LARGE SCALE GENOMIC DNA]</scope>
    <source>
        <strain evidence="8 9">NYU-BL-A3</strain>
    </source>
</reference>
<dbReference type="Gene3D" id="3.20.20.140">
    <property type="entry name" value="Metal-dependent hydrolases"/>
    <property type="match status" value="1"/>
</dbReference>
<dbReference type="GO" id="GO:0006260">
    <property type="term" value="P:DNA replication"/>
    <property type="evidence" value="ECO:0007669"/>
    <property type="project" value="UniProtKB-KW"/>
</dbReference>
<dbReference type="Gene3D" id="1.10.150.870">
    <property type="match status" value="1"/>
</dbReference>
<keyword evidence="3" id="KW-0548">Nucleotidyltransferase</keyword>
<dbReference type="InterPro" id="IPR003141">
    <property type="entry name" value="Pol/His_phosphatase_N"/>
</dbReference>
<accession>A0A1U7NEL5</accession>
<protein>
    <recommendedName>
        <fullName evidence="1">DNA-directed DNA polymerase</fullName>
        <ecNumber evidence="1">2.7.7.7</ecNumber>
    </recommendedName>
</protein>
<evidence type="ECO:0000313" key="8">
    <source>
        <dbReference type="EMBL" id="OLU38118.1"/>
    </source>
</evidence>
<dbReference type="CDD" id="cd04485">
    <property type="entry name" value="DnaE_OBF"/>
    <property type="match status" value="1"/>
</dbReference>
<evidence type="ECO:0000256" key="1">
    <source>
        <dbReference type="ARBA" id="ARBA00012417"/>
    </source>
</evidence>
<evidence type="ECO:0000256" key="5">
    <source>
        <dbReference type="ARBA" id="ARBA00022932"/>
    </source>
</evidence>
<proteinExistence type="predicted"/>
<dbReference type="InterPro" id="IPR040982">
    <property type="entry name" value="DNA_pol3_finger"/>
</dbReference>
<dbReference type="EC" id="2.7.7.7" evidence="1"/>
<keyword evidence="5" id="KW-0239">DNA-directed DNA polymerase</keyword>
<dbReference type="PANTHER" id="PTHR32294:SF0">
    <property type="entry name" value="DNA POLYMERASE III SUBUNIT ALPHA"/>
    <property type="match status" value="1"/>
</dbReference>
<evidence type="ECO:0000256" key="4">
    <source>
        <dbReference type="ARBA" id="ARBA00022705"/>
    </source>
</evidence>
<dbReference type="InterPro" id="IPR016195">
    <property type="entry name" value="Pol/histidinol_Pase-like"/>
</dbReference>
<evidence type="ECO:0000259" key="7">
    <source>
        <dbReference type="SMART" id="SM00481"/>
    </source>
</evidence>
<keyword evidence="2" id="KW-0808">Transferase</keyword>
<dbReference type="SUPFAM" id="SSF89550">
    <property type="entry name" value="PHP domain-like"/>
    <property type="match status" value="1"/>
</dbReference>
<keyword evidence="9" id="KW-1185">Reference proteome</keyword>
<dbReference type="Proteomes" id="UP000186341">
    <property type="component" value="Unassembled WGS sequence"/>
</dbReference>
<evidence type="ECO:0000256" key="6">
    <source>
        <dbReference type="ARBA" id="ARBA00049244"/>
    </source>
</evidence>
<dbReference type="Gene3D" id="1.10.10.1600">
    <property type="entry name" value="Bacterial DNA polymerase III alpha subunit, thumb domain"/>
    <property type="match status" value="1"/>
</dbReference>
<comment type="caution">
    <text evidence="8">The sequence shown here is derived from an EMBL/GenBank/DDBJ whole genome shotgun (WGS) entry which is preliminary data.</text>
</comment>
<sequence>MIHLHTRSCYTLLESTLTIEQIIQAARNSGQTAVALTEKNVMFSAMTFIHQAIQADLKPIIGLETVLEMDQSKISVILYAKNNQGLSGLFELSSLLGLREQKILTKSEVQKYMEDLIVLTSGVDETIEQMIVQGDNEQLILLFEEMQEMNPDFFIAIALNDSPRQKHENITLKTIAQSISIPTLALSRIDYLNKEDHLALRLLQAIDAQKNIQDPSLHVRAHRYWRTPEEMELLYEADDLQMTDTIASMIHLKLPLESSTLPVFESRSKGNATSEEYLRALCKAGLQKRLNGRIQDLYSRRLDYELDMISKMGFCDYFLIVWDFIRYGRSKNILIGPGRGSAAGSLVAYCLGITHIDPVTANLLFERFLNPERISMPDIDTDIPDDRRDEIIRYVADKYGVDKTAHIVTFATLKARMAIRDTARALNIHVRDADQMCALLGKDPKITLKEAYENNRAFRNLVESRKTFRTLFEYASKIEGLPRHISVHAAGIILSGKPISHYAPLVDAGMAIPAVQFTMEHLEEIGLIKFDFLGLKNLSVIDSMNQMIKMRHGQKLDLFHLPLNDSKVYRILKNADTLGVFQLESDGMRQLIRKYQPENFEDIAAILALYRPGPMKNIGLFLEAKKRSRKRSKTVNTTLHPLLDPILSETGGVFLYQEQIMLAAQTIGGFSLAQADSLRKAMSKKNRELMDSYQNLFIEGAREKNIPQEKAKEIFEVMERFAHYGFNKSHSYAYALIVYQMAYIKANFSLEFYLCNLDSCIGSASKSSAFLNECRSRKIRVLGVDINHSNLSYCIEGETVLRMPLTILKGMGSLLASKIIEERKLNGPYKDLFSTLARLIAIGISSANFETLIKAGAFDCFGFYRAGLLGSLERLIQYGRMVRVEGEGVLFSFDAVSPPMVEQKKESRMERTWMEKESYGFYLSDHPAIQWRNQYPGARSIRQIRQEIGNVETAGILKSVKIHKTKKGQDMAFAILEDENETIDLAIMPDLYSYLQSRGLLETMHGIHILGRKDQNRNSILVNRFDVLN</sequence>